<dbReference type="PANTHER" id="PTHR48438:SF1">
    <property type="entry name" value="ALPHA-(1,3)-FUCOSYLTRANSFERASE C-RELATED"/>
    <property type="match status" value="1"/>
</dbReference>
<reference evidence="16" key="1">
    <citation type="submission" date="2012-12" db="EMBL/GenBank/DDBJ databases">
        <authorList>
            <person name="Hellsten U."/>
            <person name="Grimwood J."/>
            <person name="Chapman J.A."/>
            <person name="Shapiro H."/>
            <person name="Aerts A."/>
            <person name="Otillar R.P."/>
            <person name="Terry A.Y."/>
            <person name="Boore J.L."/>
            <person name="Simakov O."/>
            <person name="Marletaz F."/>
            <person name="Cho S.-J."/>
            <person name="Edsinger-Gonzales E."/>
            <person name="Havlak P."/>
            <person name="Kuo D.-H."/>
            <person name="Larsson T."/>
            <person name="Lv J."/>
            <person name="Arendt D."/>
            <person name="Savage R."/>
            <person name="Osoegawa K."/>
            <person name="de Jong P."/>
            <person name="Lindberg D.R."/>
            <person name="Seaver E.C."/>
            <person name="Weisblat D.A."/>
            <person name="Putnam N.H."/>
            <person name="Grigoriev I.V."/>
            <person name="Rokhsar D.S."/>
        </authorList>
    </citation>
    <scope>NUCLEOTIDE SEQUENCE</scope>
    <source>
        <strain evidence="16">I ESC-2004</strain>
    </source>
</reference>
<dbReference type="InterPro" id="IPR038577">
    <property type="entry name" value="GT10-like_C_sf"/>
</dbReference>
<dbReference type="GO" id="GO:0008417">
    <property type="term" value="F:fucosyltransferase activity"/>
    <property type="evidence" value="ECO:0007669"/>
    <property type="project" value="InterPro"/>
</dbReference>
<reference evidence="14 16" key="2">
    <citation type="journal article" date="2013" name="Nature">
        <title>Insights into bilaterian evolution from three spiralian genomes.</title>
        <authorList>
            <person name="Simakov O."/>
            <person name="Marletaz F."/>
            <person name="Cho S.J."/>
            <person name="Edsinger-Gonzales E."/>
            <person name="Havlak P."/>
            <person name="Hellsten U."/>
            <person name="Kuo D.H."/>
            <person name="Larsson T."/>
            <person name="Lv J."/>
            <person name="Arendt D."/>
            <person name="Savage R."/>
            <person name="Osoegawa K."/>
            <person name="de Jong P."/>
            <person name="Grimwood J."/>
            <person name="Chapman J.A."/>
            <person name="Shapiro H."/>
            <person name="Aerts A."/>
            <person name="Otillar R.P."/>
            <person name="Terry A.Y."/>
            <person name="Boore J.L."/>
            <person name="Grigoriev I.V."/>
            <person name="Lindberg D.R."/>
            <person name="Seaver E.C."/>
            <person name="Weisblat D.A."/>
            <person name="Putnam N.H."/>
            <person name="Rokhsar D.S."/>
        </authorList>
    </citation>
    <scope>NUCLEOTIDE SEQUENCE</scope>
    <source>
        <strain evidence="14 16">I ESC-2004</strain>
    </source>
</reference>
<dbReference type="EMBL" id="KB309327">
    <property type="protein sequence ID" value="ELT94754.1"/>
    <property type="molecule type" value="Genomic_DNA"/>
</dbReference>
<dbReference type="Proteomes" id="UP000014760">
    <property type="component" value="Unassembled WGS sequence"/>
</dbReference>
<dbReference type="PANTHER" id="PTHR48438">
    <property type="entry name" value="ALPHA-(1,3)-FUCOSYLTRANSFERASE C-RELATED"/>
    <property type="match status" value="1"/>
</dbReference>
<dbReference type="FunFam" id="3.40.50.11660:FF:000002">
    <property type="entry name" value="Alpha-(1,3)-fucosyltransferase"/>
    <property type="match status" value="1"/>
</dbReference>
<dbReference type="GO" id="GO:0000139">
    <property type="term" value="C:Golgi membrane"/>
    <property type="evidence" value="ECO:0007669"/>
    <property type="project" value="UniProtKB-SubCell"/>
</dbReference>
<dbReference type="UniPathway" id="UPA00378"/>
<evidence type="ECO:0000256" key="10">
    <source>
        <dbReference type="ARBA" id="ARBA00023136"/>
    </source>
</evidence>
<evidence type="ECO:0000256" key="6">
    <source>
        <dbReference type="ARBA" id="ARBA00022692"/>
    </source>
</evidence>
<evidence type="ECO:0000256" key="11">
    <source>
        <dbReference type="ARBA" id="ARBA00023180"/>
    </source>
</evidence>
<gene>
    <name evidence="14" type="ORF">CAPTEDRAFT_124454</name>
</gene>
<keyword evidence="16" id="KW-1185">Reference proteome</keyword>
<dbReference type="InterPro" id="IPR055270">
    <property type="entry name" value="Glyco_tran_10_C"/>
</dbReference>
<keyword evidence="11" id="KW-0325">Glycoprotein</keyword>
<dbReference type="InterPro" id="IPR001503">
    <property type="entry name" value="Glyco_trans_10"/>
</dbReference>
<keyword evidence="8" id="KW-1133">Transmembrane helix</keyword>
<feature type="domain" description="Fucosyltransferase C-terminal" evidence="13">
    <location>
        <begin position="107"/>
        <end position="281"/>
    </location>
</feature>
<comment type="subcellular location">
    <subcellularLocation>
        <location evidence="1">Golgi apparatus membrane</location>
        <topology evidence="1">Single-pass type II membrane protein</topology>
    </subcellularLocation>
    <subcellularLocation>
        <location evidence="12">Golgi apparatus</location>
        <location evidence="12">Golgi stack membrane</location>
        <topology evidence="12">Single-pass type II membrane protein</topology>
    </subcellularLocation>
</comment>
<dbReference type="Gene3D" id="3.40.50.11660">
    <property type="entry name" value="Glycosyl transferase family 10, C-terminal domain"/>
    <property type="match status" value="1"/>
</dbReference>
<keyword evidence="7" id="KW-0735">Signal-anchor</keyword>
<dbReference type="EnsemblMetazoa" id="CapteT124454">
    <property type="protein sequence ID" value="CapteP124454"/>
    <property type="gene ID" value="CapteG124454"/>
</dbReference>
<evidence type="ECO:0000256" key="2">
    <source>
        <dbReference type="ARBA" id="ARBA00004922"/>
    </source>
</evidence>
<comment type="pathway">
    <text evidence="2">Protein modification; protein glycosylation.</text>
</comment>
<dbReference type="EC" id="2.4.1.-" evidence="12"/>
<keyword evidence="9 12" id="KW-0333">Golgi apparatus</keyword>
<evidence type="ECO:0000259" key="13">
    <source>
        <dbReference type="Pfam" id="PF00852"/>
    </source>
</evidence>
<evidence type="ECO:0000256" key="9">
    <source>
        <dbReference type="ARBA" id="ARBA00023034"/>
    </source>
</evidence>
<evidence type="ECO:0000256" key="8">
    <source>
        <dbReference type="ARBA" id="ARBA00022989"/>
    </source>
</evidence>
<evidence type="ECO:0000256" key="3">
    <source>
        <dbReference type="ARBA" id="ARBA00008919"/>
    </source>
</evidence>
<evidence type="ECO:0000256" key="5">
    <source>
        <dbReference type="ARBA" id="ARBA00022679"/>
    </source>
</evidence>
<protein>
    <recommendedName>
        <fullName evidence="12">Fucosyltransferase</fullName>
        <ecNumber evidence="12">2.4.1.-</ecNumber>
    </recommendedName>
</protein>
<evidence type="ECO:0000313" key="15">
    <source>
        <dbReference type="EnsemblMetazoa" id="CapteP124454"/>
    </source>
</evidence>
<dbReference type="AlphaFoldDB" id="R7TM90"/>
<evidence type="ECO:0000256" key="7">
    <source>
        <dbReference type="ARBA" id="ARBA00022968"/>
    </source>
</evidence>
<organism evidence="14">
    <name type="scientific">Capitella teleta</name>
    <name type="common">Polychaete worm</name>
    <dbReference type="NCBI Taxonomy" id="283909"/>
    <lineage>
        <taxon>Eukaryota</taxon>
        <taxon>Metazoa</taxon>
        <taxon>Spiralia</taxon>
        <taxon>Lophotrochozoa</taxon>
        <taxon>Annelida</taxon>
        <taxon>Polychaeta</taxon>
        <taxon>Sedentaria</taxon>
        <taxon>Scolecida</taxon>
        <taxon>Capitellidae</taxon>
        <taxon>Capitella</taxon>
    </lineage>
</organism>
<dbReference type="OMA" id="YPETHIC"/>
<dbReference type="Pfam" id="PF00852">
    <property type="entry name" value="Glyco_transf_10"/>
    <property type="match status" value="1"/>
</dbReference>
<sequence>MKCKWERSHGGSYLTKGDAVLFRPFRTGLKDFLPTRHPPNQKWIFHERESPYRTWDKYRMKMDFWASFNVSVLYTGDADIIYSRYAVQCEKNPEYKPQFPPNLDYIKNKTGVALWIVSDCTSTNGRRDYVHEMQKYIDIDIYGGCGKGEVCGKYREFHIDCVNQFIETYKFYLAFENSLCQDYYTEKLTKTIGLNVIPVVMGLVNYSSIVTPGTFIDVRDFQSVKALTDYLSYLDNNNTAFNEIIERRRATNCTQNFQYKSVCQLCHYLHQNKDRRQTIQDPRVFWGTDRQCVTKETFFTGIADEILRSP</sequence>
<dbReference type="EMBL" id="AMQN01012144">
    <property type="status" value="NOT_ANNOTATED_CDS"/>
    <property type="molecule type" value="Genomic_DNA"/>
</dbReference>
<accession>R7TM90</accession>
<keyword evidence="6 12" id="KW-0812">Transmembrane</keyword>
<evidence type="ECO:0000313" key="16">
    <source>
        <dbReference type="Proteomes" id="UP000014760"/>
    </source>
</evidence>
<comment type="similarity">
    <text evidence="3 12">Belongs to the glycosyltransferase 10 family.</text>
</comment>
<dbReference type="HOGENOM" id="CLU_032075_3_0_1"/>
<dbReference type="OrthoDB" id="427096at2759"/>
<reference evidence="15" key="3">
    <citation type="submission" date="2015-06" db="UniProtKB">
        <authorList>
            <consortium name="EnsemblMetazoa"/>
        </authorList>
    </citation>
    <scope>IDENTIFICATION</scope>
</reference>
<keyword evidence="5 12" id="KW-0808">Transferase</keyword>
<dbReference type="GO" id="GO:0032580">
    <property type="term" value="C:Golgi cisterna membrane"/>
    <property type="evidence" value="ECO:0007669"/>
    <property type="project" value="UniProtKB-SubCell"/>
</dbReference>
<name>R7TM90_CAPTE</name>
<proteinExistence type="inferred from homology"/>
<evidence type="ECO:0000256" key="4">
    <source>
        <dbReference type="ARBA" id="ARBA00022676"/>
    </source>
</evidence>
<evidence type="ECO:0000313" key="14">
    <source>
        <dbReference type="EMBL" id="ELT94754.1"/>
    </source>
</evidence>
<keyword evidence="10" id="KW-0472">Membrane</keyword>
<evidence type="ECO:0000256" key="1">
    <source>
        <dbReference type="ARBA" id="ARBA00004323"/>
    </source>
</evidence>
<keyword evidence="4 12" id="KW-0328">Glycosyltransferase</keyword>
<dbReference type="SUPFAM" id="SSF53756">
    <property type="entry name" value="UDP-Glycosyltransferase/glycogen phosphorylase"/>
    <property type="match status" value="1"/>
</dbReference>
<evidence type="ECO:0000256" key="12">
    <source>
        <dbReference type="RuleBase" id="RU003832"/>
    </source>
</evidence>